<accession>A0A7W9AKR9</accession>
<evidence type="ECO:0000313" key="1">
    <source>
        <dbReference type="EMBL" id="MBB5687490.1"/>
    </source>
</evidence>
<dbReference type="RefSeq" id="WP_246350978.1">
    <property type="nucleotide sequence ID" value="NZ_JACIJC010000005.1"/>
</dbReference>
<gene>
    <name evidence="1" type="ORF">FHS49_003518</name>
</gene>
<sequence length="74" mass="7521">MAMPATGELGRGRAGFRANLRTGFTCGADLTATVLTAAELSLAIAGLWGGGPSAAISAKADMHISGMERRRVMA</sequence>
<reference evidence="1 2" key="1">
    <citation type="submission" date="2020-08" db="EMBL/GenBank/DDBJ databases">
        <title>Genomic Encyclopedia of Type Strains, Phase IV (KMG-IV): sequencing the most valuable type-strain genomes for metagenomic binning, comparative biology and taxonomic classification.</title>
        <authorList>
            <person name="Goeker M."/>
        </authorList>
    </citation>
    <scope>NUCLEOTIDE SEQUENCE [LARGE SCALE GENOMIC DNA]</scope>
    <source>
        <strain evidence="1 2">DSM 25079</strain>
    </source>
</reference>
<proteinExistence type="predicted"/>
<protein>
    <submittedName>
        <fullName evidence="1">Uncharacterized protein</fullName>
    </submittedName>
</protein>
<dbReference type="Proteomes" id="UP000549617">
    <property type="component" value="Unassembled WGS sequence"/>
</dbReference>
<dbReference type="AlphaFoldDB" id="A0A7W9AKR9"/>
<name>A0A7W9AKR9_9SPHN</name>
<organism evidence="1 2">
    <name type="scientific">Sphingobium boeckii</name>
    <dbReference type="NCBI Taxonomy" id="1082345"/>
    <lineage>
        <taxon>Bacteria</taxon>
        <taxon>Pseudomonadati</taxon>
        <taxon>Pseudomonadota</taxon>
        <taxon>Alphaproteobacteria</taxon>
        <taxon>Sphingomonadales</taxon>
        <taxon>Sphingomonadaceae</taxon>
        <taxon>Sphingobium</taxon>
    </lineage>
</organism>
<dbReference type="EMBL" id="JACIJC010000005">
    <property type="protein sequence ID" value="MBB5687490.1"/>
    <property type="molecule type" value="Genomic_DNA"/>
</dbReference>
<comment type="caution">
    <text evidence="1">The sequence shown here is derived from an EMBL/GenBank/DDBJ whole genome shotgun (WGS) entry which is preliminary data.</text>
</comment>
<keyword evidence="2" id="KW-1185">Reference proteome</keyword>
<evidence type="ECO:0000313" key="2">
    <source>
        <dbReference type="Proteomes" id="UP000549617"/>
    </source>
</evidence>